<feature type="region of interest" description="Disordered" evidence="1">
    <location>
        <begin position="42"/>
        <end position="126"/>
    </location>
</feature>
<proteinExistence type="predicted"/>
<gene>
    <name evidence="2" type="ORF">BS50DRAFT_306596</name>
</gene>
<feature type="compositionally biased region" description="Low complexity" evidence="1">
    <location>
        <begin position="302"/>
        <end position="312"/>
    </location>
</feature>
<dbReference type="AlphaFoldDB" id="A0A2T2NYI9"/>
<dbReference type="OrthoDB" id="3801515at2759"/>
<evidence type="ECO:0000313" key="3">
    <source>
        <dbReference type="Proteomes" id="UP000240883"/>
    </source>
</evidence>
<reference evidence="2 3" key="1">
    <citation type="journal article" date="2018" name="Front. Microbiol.">
        <title>Genome-Wide Analysis of Corynespora cassiicola Leaf Fall Disease Putative Effectors.</title>
        <authorList>
            <person name="Lopez D."/>
            <person name="Ribeiro S."/>
            <person name="Label P."/>
            <person name="Fumanal B."/>
            <person name="Venisse J.S."/>
            <person name="Kohler A."/>
            <person name="de Oliveira R.R."/>
            <person name="Labutti K."/>
            <person name="Lipzen A."/>
            <person name="Lail K."/>
            <person name="Bauer D."/>
            <person name="Ohm R.A."/>
            <person name="Barry K.W."/>
            <person name="Spatafora J."/>
            <person name="Grigoriev I.V."/>
            <person name="Martin F.M."/>
            <person name="Pujade-Renaud V."/>
        </authorList>
    </citation>
    <scope>NUCLEOTIDE SEQUENCE [LARGE SCALE GENOMIC DNA]</scope>
    <source>
        <strain evidence="2 3">Philippines</strain>
    </source>
</reference>
<feature type="region of interest" description="Disordered" evidence="1">
    <location>
        <begin position="266"/>
        <end position="318"/>
    </location>
</feature>
<sequence>MARLSQRPLVTPHRRQIHASPERVLSGYSWLSTHADPCCLVRPSSQPGADISQTRETSPPQGCATPPSTFPKFHPDEAPTGNDDTHLQISRAPATPRICKLRTPSRDPPRSPVPSANIGLHRSPRASLLLETPARPGHSARLRQLFENATLNSTSPSQRTAPLYPQLPNVSRTCSIASSKEGRKSRHLSAPSTVTPKDPPGKELLCDCIPFQKSSGRTSGGLVLEVDPHVRNSDPFVQSHTAIENWLTALPVAKNSECLGQLHPTRARHKKKGSGEALQLDHVGSSSTETIRIVHRAVPRKPSSQSPSSSSPEASLRHVSNFCKRLDLSDATTSH</sequence>
<accession>A0A2T2NYI9</accession>
<protein>
    <submittedName>
        <fullName evidence="2">Uncharacterized protein</fullName>
    </submittedName>
</protein>
<evidence type="ECO:0000256" key="1">
    <source>
        <dbReference type="SAM" id="MobiDB-lite"/>
    </source>
</evidence>
<feature type="compositionally biased region" description="Polar residues" evidence="1">
    <location>
        <begin position="168"/>
        <end position="178"/>
    </location>
</feature>
<feature type="compositionally biased region" description="Polar residues" evidence="1">
    <location>
        <begin position="43"/>
        <end position="60"/>
    </location>
</feature>
<keyword evidence="3" id="KW-1185">Reference proteome</keyword>
<organism evidence="2 3">
    <name type="scientific">Corynespora cassiicola Philippines</name>
    <dbReference type="NCBI Taxonomy" id="1448308"/>
    <lineage>
        <taxon>Eukaryota</taxon>
        <taxon>Fungi</taxon>
        <taxon>Dikarya</taxon>
        <taxon>Ascomycota</taxon>
        <taxon>Pezizomycotina</taxon>
        <taxon>Dothideomycetes</taxon>
        <taxon>Pleosporomycetidae</taxon>
        <taxon>Pleosporales</taxon>
        <taxon>Corynesporascaceae</taxon>
        <taxon>Corynespora</taxon>
    </lineage>
</organism>
<name>A0A2T2NYI9_CORCC</name>
<dbReference type="Proteomes" id="UP000240883">
    <property type="component" value="Unassembled WGS sequence"/>
</dbReference>
<feature type="compositionally biased region" description="Polar residues" evidence="1">
    <location>
        <begin position="149"/>
        <end position="160"/>
    </location>
</feature>
<dbReference type="EMBL" id="KZ678132">
    <property type="protein sequence ID" value="PSN70148.1"/>
    <property type="molecule type" value="Genomic_DNA"/>
</dbReference>
<evidence type="ECO:0000313" key="2">
    <source>
        <dbReference type="EMBL" id="PSN70148.1"/>
    </source>
</evidence>
<feature type="region of interest" description="Disordered" evidence="1">
    <location>
        <begin position="149"/>
        <end position="201"/>
    </location>
</feature>